<protein>
    <recommendedName>
        <fullName evidence="3">Peptidase inhibitor family I36</fullName>
    </recommendedName>
</protein>
<comment type="caution">
    <text evidence="1">The sequence shown here is derived from an EMBL/GenBank/DDBJ whole genome shotgun (WGS) entry which is preliminary data.</text>
</comment>
<evidence type="ECO:0008006" key="3">
    <source>
        <dbReference type="Google" id="ProtNLM"/>
    </source>
</evidence>
<evidence type="ECO:0000313" key="1">
    <source>
        <dbReference type="EMBL" id="TWV29529.1"/>
    </source>
</evidence>
<dbReference type="EMBL" id="VOGW01000200">
    <property type="protein sequence ID" value="TWV29529.1"/>
    <property type="molecule type" value="Genomic_DNA"/>
</dbReference>
<reference evidence="1" key="1">
    <citation type="journal article" date="2019" name="Microbiol. Resour. Announc.">
        <title>Draft Genomic Sequences of Streptomyces misionensis and Streptomyces albidoflavus, bacteria applied for phytopathogen biocontrol.</title>
        <authorList>
            <person name="Pylro V."/>
            <person name="Dias A."/>
            <person name="Andreote F."/>
            <person name="Varani A."/>
            <person name="Andreote C."/>
            <person name="Bernardo E."/>
            <person name="Martins T."/>
        </authorList>
    </citation>
    <scope>NUCLEOTIDE SEQUENCE [LARGE SCALE GENOMIC DNA]</scope>
    <source>
        <strain evidence="1">66</strain>
    </source>
</reference>
<keyword evidence="2" id="KW-1185">Reference proteome</keyword>
<dbReference type="AlphaFoldDB" id="A0A5C6IJT0"/>
<organism evidence="1 2">
    <name type="scientific">Streptomyces misionensis</name>
    <dbReference type="NCBI Taxonomy" id="67331"/>
    <lineage>
        <taxon>Bacteria</taxon>
        <taxon>Bacillati</taxon>
        <taxon>Actinomycetota</taxon>
        <taxon>Actinomycetes</taxon>
        <taxon>Kitasatosporales</taxon>
        <taxon>Streptomycetaceae</taxon>
        <taxon>Streptomyces</taxon>
    </lineage>
</organism>
<name>A0A5C6IJT0_9ACTN</name>
<evidence type="ECO:0000313" key="2">
    <source>
        <dbReference type="Proteomes" id="UP000320481"/>
    </source>
</evidence>
<dbReference type="Pfam" id="PF03995">
    <property type="entry name" value="Inhibitor_I36"/>
    <property type="match status" value="1"/>
</dbReference>
<dbReference type="Proteomes" id="UP000320481">
    <property type="component" value="Unassembled WGS sequence"/>
</dbReference>
<proteinExistence type="predicted"/>
<sequence>MEDAVRREPVSSTMAAGGRTAALTEREEPMYLKRSVFAGLLALAAAGSGLALSTTASAASAGTAAASCSTGYACLYYHPGYTGAVYKQYYDDSNYGNNYFVTSTASRGSEGAGQVVRNNAGSVDNWDCNNSITIYYSPDYQGAHQTISACGEANLNSTLHNNNASGRFN</sequence>
<gene>
    <name evidence="1" type="ORF">FRZ03_37675</name>
</gene>
<accession>A0A5C6IJT0</accession>